<proteinExistence type="predicted"/>
<evidence type="ECO:0000313" key="3">
    <source>
        <dbReference type="Proteomes" id="UP000011939"/>
    </source>
</evidence>
<accession>M5IS47</accession>
<evidence type="ECO:0000256" key="1">
    <source>
        <dbReference type="SAM" id="Phobius"/>
    </source>
</evidence>
<dbReference type="Proteomes" id="UP000011939">
    <property type="component" value="Unassembled WGS sequence"/>
</dbReference>
<sequence length="68" mass="7822">MLKKLIKLAVGVVVARRIFTSAANKKLESKLSAKKLFSFLSFVLIWICDYSVCPMKILIIKKEKFMLE</sequence>
<keyword evidence="1" id="KW-0812">Transmembrane</keyword>
<name>M5IS47_9BACT</name>
<organism evidence="2 3">
    <name type="scientific">Campylobacter showae CSUNSWCD</name>
    <dbReference type="NCBI Taxonomy" id="1244083"/>
    <lineage>
        <taxon>Bacteria</taxon>
        <taxon>Pseudomonadati</taxon>
        <taxon>Campylobacterota</taxon>
        <taxon>Epsilonproteobacteria</taxon>
        <taxon>Campylobacterales</taxon>
        <taxon>Campylobacteraceae</taxon>
        <taxon>Campylobacter</taxon>
    </lineage>
</organism>
<reference evidence="2 3" key="1">
    <citation type="journal article" date="2013" name="Genome Announc.">
        <title>Genome Sequence of Campylobacter showae UNSWCD, Isolated from a Patient with Crohn's Disease.</title>
        <authorList>
            <person name="Tay A.P."/>
            <person name="Kaakoush N.O."/>
            <person name="Deshpande N.P."/>
            <person name="Chen Z."/>
            <person name="Mitchell H."/>
            <person name="Wilkins M.R."/>
        </authorList>
    </citation>
    <scope>NUCLEOTIDE SEQUENCE [LARGE SCALE GENOMIC DNA]</scope>
    <source>
        <strain evidence="2 3">CSUNSWCD</strain>
    </source>
</reference>
<keyword evidence="1" id="KW-0472">Membrane</keyword>
<feature type="transmembrane region" description="Helical" evidence="1">
    <location>
        <begin position="36"/>
        <end position="59"/>
    </location>
</feature>
<evidence type="ECO:0000313" key="2">
    <source>
        <dbReference type="EMBL" id="EKU11518.1"/>
    </source>
</evidence>
<dbReference type="EMBL" id="AMZQ01000005">
    <property type="protein sequence ID" value="EKU11518.1"/>
    <property type="molecule type" value="Genomic_DNA"/>
</dbReference>
<dbReference type="PATRIC" id="fig|1244083.3.peg.799"/>
<keyword evidence="1" id="KW-1133">Transmembrane helix</keyword>
<protein>
    <submittedName>
        <fullName evidence="2">Uncharacterized protein</fullName>
    </submittedName>
</protein>
<dbReference type="AlphaFoldDB" id="M5IS47"/>
<gene>
    <name evidence="2" type="ORF">CSUNSWCD_1556</name>
</gene>
<comment type="caution">
    <text evidence="2">The sequence shown here is derived from an EMBL/GenBank/DDBJ whole genome shotgun (WGS) entry which is preliminary data.</text>
</comment>